<dbReference type="EMBL" id="JAVDYC010000001">
    <property type="protein sequence ID" value="MDR7320815.1"/>
    <property type="molecule type" value="Genomic_DNA"/>
</dbReference>
<organism evidence="2 3">
    <name type="scientific">Catenuloplanes niger</name>
    <dbReference type="NCBI Taxonomy" id="587534"/>
    <lineage>
        <taxon>Bacteria</taxon>
        <taxon>Bacillati</taxon>
        <taxon>Actinomycetota</taxon>
        <taxon>Actinomycetes</taxon>
        <taxon>Micromonosporales</taxon>
        <taxon>Micromonosporaceae</taxon>
        <taxon>Catenuloplanes</taxon>
    </lineage>
</organism>
<evidence type="ECO:0000256" key="1">
    <source>
        <dbReference type="SAM" id="Phobius"/>
    </source>
</evidence>
<comment type="caution">
    <text evidence="2">The sequence shown here is derived from an EMBL/GenBank/DDBJ whole genome shotgun (WGS) entry which is preliminary data.</text>
</comment>
<gene>
    <name evidence="2" type="ORF">J2S44_001065</name>
</gene>
<dbReference type="Proteomes" id="UP001183629">
    <property type="component" value="Unassembled WGS sequence"/>
</dbReference>
<accession>A0AAE4CQE7</accession>
<proteinExistence type="predicted"/>
<protein>
    <submittedName>
        <fullName evidence="2">Uncharacterized protein</fullName>
    </submittedName>
</protein>
<keyword evidence="3" id="KW-1185">Reference proteome</keyword>
<feature type="transmembrane region" description="Helical" evidence="1">
    <location>
        <begin position="33"/>
        <end position="51"/>
    </location>
</feature>
<evidence type="ECO:0000313" key="2">
    <source>
        <dbReference type="EMBL" id="MDR7320815.1"/>
    </source>
</evidence>
<dbReference type="AlphaFoldDB" id="A0AAE4CQE7"/>
<reference evidence="2 3" key="1">
    <citation type="submission" date="2023-07" db="EMBL/GenBank/DDBJ databases">
        <title>Sequencing the genomes of 1000 actinobacteria strains.</title>
        <authorList>
            <person name="Klenk H.-P."/>
        </authorList>
    </citation>
    <scope>NUCLEOTIDE SEQUENCE [LARGE SCALE GENOMIC DNA]</scope>
    <source>
        <strain evidence="2 3">DSM 44711</strain>
    </source>
</reference>
<sequence length="245" mass="27780">MLFLLATGVTVAGILLLIGAPTASGVWSEIGRWLLQLGTVLAGTGLITAVFRQVDITRARRESWTAILQDLVVGQDAIEGAAMRLVSTPDARTYADLVERCREMRALLRRVIALPEVYNSDGTLRQQIHRMRHYLKPIVKEHELRLLRVSRQESLDKKILEMRIQSLAKNTDRSQSANSEQMFRPMGVSKILRDEDEFPALAAFLRDFDDTEGEFRPQSEIDKAYEDVKVILRRNSGAYRTRRAG</sequence>
<evidence type="ECO:0000313" key="3">
    <source>
        <dbReference type="Proteomes" id="UP001183629"/>
    </source>
</evidence>
<dbReference type="RefSeq" id="WP_310409471.1">
    <property type="nucleotide sequence ID" value="NZ_JAVDYC010000001.1"/>
</dbReference>
<name>A0AAE4CQE7_9ACTN</name>
<keyword evidence="1" id="KW-1133">Transmembrane helix</keyword>
<keyword evidence="1" id="KW-0812">Transmembrane</keyword>
<keyword evidence="1" id="KW-0472">Membrane</keyword>